<keyword evidence="1" id="KW-0472">Membrane</keyword>
<dbReference type="RefSeq" id="WP_191723136.1">
    <property type="nucleotide sequence ID" value="NZ_JACSQK010000004.1"/>
</dbReference>
<comment type="caution">
    <text evidence="2">The sequence shown here is derived from an EMBL/GenBank/DDBJ whole genome shotgun (WGS) entry which is preliminary data.</text>
</comment>
<organism evidence="2 3">
    <name type="scientific">Comamonas avium</name>
    <dbReference type="NCBI Taxonomy" id="2762231"/>
    <lineage>
        <taxon>Bacteria</taxon>
        <taxon>Pseudomonadati</taxon>
        <taxon>Pseudomonadota</taxon>
        <taxon>Betaproteobacteria</taxon>
        <taxon>Burkholderiales</taxon>
        <taxon>Comamonadaceae</taxon>
        <taxon>Comamonas</taxon>
    </lineage>
</organism>
<evidence type="ECO:0000256" key="1">
    <source>
        <dbReference type="SAM" id="Phobius"/>
    </source>
</evidence>
<protein>
    <submittedName>
        <fullName evidence="2">Uncharacterized protein</fullName>
    </submittedName>
</protein>
<keyword evidence="1" id="KW-1133">Transmembrane helix</keyword>
<sequence>MLIFRWLLFALLISSALCFVFYLGTGRVYYRRWGLVILKWAVIAGLAFFAVLGLSRFMVV</sequence>
<gene>
    <name evidence="2" type="ORF">H9646_09585</name>
</gene>
<name>A0ABR8SB77_9BURK</name>
<keyword evidence="1" id="KW-0812">Transmembrane</keyword>
<feature type="transmembrane region" description="Helical" evidence="1">
    <location>
        <begin position="36"/>
        <end position="59"/>
    </location>
</feature>
<reference evidence="2 3" key="1">
    <citation type="submission" date="2020-08" db="EMBL/GenBank/DDBJ databases">
        <title>A Genomic Blueprint of the Chicken Gut Microbiome.</title>
        <authorList>
            <person name="Gilroy R."/>
            <person name="Ravi A."/>
            <person name="Getino M."/>
            <person name="Pursley I."/>
            <person name="Horton D.L."/>
            <person name="Alikhan N.-F."/>
            <person name="Baker D."/>
            <person name="Gharbi K."/>
            <person name="Hall N."/>
            <person name="Watson M."/>
            <person name="Adriaenssens E.M."/>
            <person name="Foster-Nyarko E."/>
            <person name="Jarju S."/>
            <person name="Secka A."/>
            <person name="Antonio M."/>
            <person name="Oren A."/>
            <person name="Chaudhuri R."/>
            <person name="La Ragione R.M."/>
            <person name="Hildebrand F."/>
            <person name="Pallen M.J."/>
        </authorList>
    </citation>
    <scope>NUCLEOTIDE SEQUENCE [LARGE SCALE GENOMIC DNA]</scope>
    <source>
        <strain evidence="2 3">Sa2CVA6</strain>
    </source>
</reference>
<evidence type="ECO:0000313" key="2">
    <source>
        <dbReference type="EMBL" id="MBD7960741.1"/>
    </source>
</evidence>
<dbReference type="EMBL" id="JACSQK010000004">
    <property type="protein sequence ID" value="MBD7960741.1"/>
    <property type="molecule type" value="Genomic_DNA"/>
</dbReference>
<feature type="transmembrane region" description="Helical" evidence="1">
    <location>
        <begin position="6"/>
        <end position="24"/>
    </location>
</feature>
<evidence type="ECO:0000313" key="3">
    <source>
        <dbReference type="Proteomes" id="UP000634919"/>
    </source>
</evidence>
<dbReference type="Proteomes" id="UP000634919">
    <property type="component" value="Unassembled WGS sequence"/>
</dbReference>
<keyword evidence="3" id="KW-1185">Reference proteome</keyword>
<proteinExistence type="predicted"/>
<accession>A0ABR8SB77</accession>